<proteinExistence type="predicted"/>
<evidence type="ECO:0000313" key="1">
    <source>
        <dbReference type="EMBL" id="RKD90358.1"/>
    </source>
</evidence>
<accession>A0A419W4H7</accession>
<dbReference type="Proteomes" id="UP000283387">
    <property type="component" value="Unassembled WGS sequence"/>
</dbReference>
<dbReference type="AlphaFoldDB" id="A0A419W4H7"/>
<comment type="caution">
    <text evidence="1">The sequence shown here is derived from an EMBL/GenBank/DDBJ whole genome shotgun (WGS) entry which is preliminary data.</text>
</comment>
<sequence length="255" mass="29995">MTNITDRYFNVQFLDSVVLLDLNYLIFLENETYDHKENLISLIDEIAADKAVKVLIINNDHPDFSLQRFKEKWGHFSQSTDWESNILRVFRTYNELFLKLKSLKKTVVSVLKKTVNVMILNFSMVADLRVVHEQFYVTNDNEFMLNIPKGGAIYNESKLSFRNPIKLLFLYDSISSGALYRRQLVDIVCTGPMMDEVMAIAERLQQFDYIEFEAVKILEQKKMDTFEQALQQENEFLLSCIRTKINQEQKDENND</sequence>
<dbReference type="EMBL" id="RAPN01000001">
    <property type="protein sequence ID" value="RKD90358.1"/>
    <property type="molecule type" value="Genomic_DNA"/>
</dbReference>
<protein>
    <submittedName>
        <fullName evidence="1">Enoyl-CoA hydratase/carnithine racemase</fullName>
    </submittedName>
</protein>
<evidence type="ECO:0000313" key="2">
    <source>
        <dbReference type="Proteomes" id="UP000283387"/>
    </source>
</evidence>
<dbReference type="InterPro" id="IPR029045">
    <property type="entry name" value="ClpP/crotonase-like_dom_sf"/>
</dbReference>
<dbReference type="Gene3D" id="3.90.226.10">
    <property type="entry name" value="2-enoyl-CoA Hydratase, Chain A, domain 1"/>
    <property type="match status" value="1"/>
</dbReference>
<dbReference type="SUPFAM" id="SSF52096">
    <property type="entry name" value="ClpP/crotonase"/>
    <property type="match status" value="1"/>
</dbReference>
<reference evidence="1 2" key="1">
    <citation type="submission" date="2018-09" db="EMBL/GenBank/DDBJ databases">
        <title>Genomic Encyclopedia of Archaeal and Bacterial Type Strains, Phase II (KMG-II): from individual species to whole genera.</title>
        <authorList>
            <person name="Goeker M."/>
        </authorList>
    </citation>
    <scope>NUCLEOTIDE SEQUENCE [LARGE SCALE GENOMIC DNA]</scope>
    <source>
        <strain evidence="1 2">DSM 27148</strain>
    </source>
</reference>
<dbReference type="OrthoDB" id="1114666at2"/>
<dbReference type="RefSeq" id="WP_120271769.1">
    <property type="nucleotide sequence ID" value="NZ_RAPN01000001.1"/>
</dbReference>
<name>A0A419W4H7_9BACT</name>
<keyword evidence="2" id="KW-1185">Reference proteome</keyword>
<organism evidence="1 2">
    <name type="scientific">Mangrovibacterium diazotrophicum</name>
    <dbReference type="NCBI Taxonomy" id="1261403"/>
    <lineage>
        <taxon>Bacteria</taxon>
        <taxon>Pseudomonadati</taxon>
        <taxon>Bacteroidota</taxon>
        <taxon>Bacteroidia</taxon>
        <taxon>Marinilabiliales</taxon>
        <taxon>Prolixibacteraceae</taxon>
        <taxon>Mangrovibacterium</taxon>
    </lineage>
</organism>
<gene>
    <name evidence="1" type="ORF">BC643_0695</name>
</gene>